<feature type="transmembrane region" description="Helical" evidence="12">
    <location>
        <begin position="104"/>
        <end position="121"/>
    </location>
</feature>
<evidence type="ECO:0000256" key="6">
    <source>
        <dbReference type="ARBA" id="ARBA00022556"/>
    </source>
</evidence>
<proteinExistence type="inferred from homology"/>
<comment type="caution">
    <text evidence="14">The sequence shown here is derived from an EMBL/GenBank/DDBJ whole genome shotgun (WGS) entry which is preliminary data.</text>
</comment>
<keyword evidence="7 12" id="KW-0812">Transmembrane</keyword>
<evidence type="ECO:0000256" key="12">
    <source>
        <dbReference type="SAM" id="Phobius"/>
    </source>
</evidence>
<gene>
    <name evidence="14" type="ORF">J2Z66_002744</name>
</gene>
<sequence>MISKMNKKTGSLVAYNFLLGSILSQAIAVYFGKLAATQLQGMDVFDVLFNSYYIMSLVCLMIQAFFWHLTLKRLELSIAYPSTAILFIFIILISYYFFNESISINNVIGILIMMVGIIIINK</sequence>
<dbReference type="Gene3D" id="1.10.3730.20">
    <property type="match status" value="1"/>
</dbReference>
<evidence type="ECO:0000256" key="2">
    <source>
        <dbReference type="ARBA" id="ARBA00007362"/>
    </source>
</evidence>
<keyword evidence="3" id="KW-1003">Cell membrane</keyword>
<dbReference type="Proteomes" id="UP001519287">
    <property type="component" value="Unassembled WGS sequence"/>
</dbReference>
<protein>
    <submittedName>
        <fullName evidence="14">Multidrug transporter EmrE-like cation transporter</fullName>
    </submittedName>
</protein>
<evidence type="ECO:0000256" key="4">
    <source>
        <dbReference type="ARBA" id="ARBA00022516"/>
    </source>
</evidence>
<dbReference type="SUPFAM" id="SSF103481">
    <property type="entry name" value="Multidrug resistance efflux transporter EmrE"/>
    <property type="match status" value="1"/>
</dbReference>
<dbReference type="InterPro" id="IPR000390">
    <property type="entry name" value="Small_drug/metabolite_transptr"/>
</dbReference>
<keyword evidence="8" id="KW-0448">Lipopolysaccharide biosynthesis</keyword>
<reference evidence="14 15" key="1">
    <citation type="submission" date="2021-03" db="EMBL/GenBank/DDBJ databases">
        <title>Genomic Encyclopedia of Type Strains, Phase IV (KMG-IV): sequencing the most valuable type-strain genomes for metagenomic binning, comparative biology and taxonomic classification.</title>
        <authorList>
            <person name="Goeker M."/>
        </authorList>
    </citation>
    <scope>NUCLEOTIDE SEQUENCE [LARGE SCALE GENOMIC DNA]</scope>
    <source>
        <strain evidence="14 15">DSM 26048</strain>
    </source>
</reference>
<evidence type="ECO:0000256" key="1">
    <source>
        <dbReference type="ARBA" id="ARBA00004651"/>
    </source>
</evidence>
<feature type="transmembrane region" description="Helical" evidence="12">
    <location>
        <begin position="12"/>
        <end position="32"/>
    </location>
</feature>
<keyword evidence="5" id="KW-0997">Cell inner membrane</keyword>
<evidence type="ECO:0000256" key="9">
    <source>
        <dbReference type="ARBA" id="ARBA00022989"/>
    </source>
</evidence>
<evidence type="ECO:0000259" key="13">
    <source>
        <dbReference type="Pfam" id="PF00892"/>
    </source>
</evidence>
<feature type="transmembrane region" description="Helical" evidence="12">
    <location>
        <begin position="78"/>
        <end position="98"/>
    </location>
</feature>
<dbReference type="PANTHER" id="PTHR30561">
    <property type="entry name" value="SMR FAMILY PROTON-DEPENDENT DRUG EFFLUX TRANSPORTER SUGE"/>
    <property type="match status" value="1"/>
</dbReference>
<keyword evidence="9 12" id="KW-1133">Transmembrane helix</keyword>
<keyword evidence="11 12" id="KW-0472">Membrane</keyword>
<keyword evidence="15" id="KW-1185">Reference proteome</keyword>
<dbReference type="PANTHER" id="PTHR30561:SF9">
    <property type="entry name" value="4-AMINO-4-DEOXY-L-ARABINOSE-PHOSPHOUNDECAPRENOL FLIPPASE SUBUNIT ARNF-RELATED"/>
    <property type="match status" value="1"/>
</dbReference>
<evidence type="ECO:0000256" key="11">
    <source>
        <dbReference type="ARBA" id="ARBA00023136"/>
    </source>
</evidence>
<name>A0ABS4IU86_9BACL</name>
<organism evidence="14 15">
    <name type="scientific">Paenibacillus eucommiae</name>
    <dbReference type="NCBI Taxonomy" id="1355755"/>
    <lineage>
        <taxon>Bacteria</taxon>
        <taxon>Bacillati</taxon>
        <taxon>Bacillota</taxon>
        <taxon>Bacilli</taxon>
        <taxon>Bacillales</taxon>
        <taxon>Paenibacillaceae</taxon>
        <taxon>Paenibacillus</taxon>
    </lineage>
</organism>
<feature type="transmembrane region" description="Helical" evidence="12">
    <location>
        <begin position="52"/>
        <end position="71"/>
    </location>
</feature>
<evidence type="ECO:0000313" key="14">
    <source>
        <dbReference type="EMBL" id="MBP1991137.1"/>
    </source>
</evidence>
<dbReference type="InterPro" id="IPR037185">
    <property type="entry name" value="EmrE-like"/>
</dbReference>
<evidence type="ECO:0000256" key="8">
    <source>
        <dbReference type="ARBA" id="ARBA00022985"/>
    </source>
</evidence>
<comment type="subcellular location">
    <subcellularLocation>
        <location evidence="1">Cell membrane</location>
        <topology evidence="1">Multi-pass membrane protein</topology>
    </subcellularLocation>
</comment>
<keyword evidence="4" id="KW-0444">Lipid biosynthesis</keyword>
<feature type="domain" description="EamA" evidence="13">
    <location>
        <begin position="10"/>
        <end position="121"/>
    </location>
</feature>
<dbReference type="EMBL" id="JAGGLB010000007">
    <property type="protein sequence ID" value="MBP1991137.1"/>
    <property type="molecule type" value="Genomic_DNA"/>
</dbReference>
<evidence type="ECO:0000313" key="15">
    <source>
        <dbReference type="Proteomes" id="UP001519287"/>
    </source>
</evidence>
<dbReference type="Pfam" id="PF00892">
    <property type="entry name" value="EamA"/>
    <property type="match status" value="1"/>
</dbReference>
<evidence type="ECO:0000256" key="7">
    <source>
        <dbReference type="ARBA" id="ARBA00022692"/>
    </source>
</evidence>
<keyword evidence="6" id="KW-0441">Lipid A biosynthesis</keyword>
<comment type="similarity">
    <text evidence="2">Belongs to the EamA transporter family.</text>
</comment>
<dbReference type="InterPro" id="IPR000620">
    <property type="entry name" value="EamA_dom"/>
</dbReference>
<evidence type="ECO:0000256" key="10">
    <source>
        <dbReference type="ARBA" id="ARBA00023098"/>
    </source>
</evidence>
<evidence type="ECO:0000256" key="5">
    <source>
        <dbReference type="ARBA" id="ARBA00022519"/>
    </source>
</evidence>
<accession>A0ABS4IU86</accession>
<dbReference type="RefSeq" id="WP_209971884.1">
    <property type="nucleotide sequence ID" value="NZ_JAGGLB010000007.1"/>
</dbReference>
<keyword evidence="10" id="KW-0443">Lipid metabolism</keyword>
<evidence type="ECO:0000256" key="3">
    <source>
        <dbReference type="ARBA" id="ARBA00022475"/>
    </source>
</evidence>